<evidence type="ECO:0000256" key="5">
    <source>
        <dbReference type="PROSITE-ProRule" id="PRU01091"/>
    </source>
</evidence>
<dbReference type="AlphaFoldDB" id="A0A4Q2JL59"/>
<dbReference type="Gene3D" id="1.10.10.10">
    <property type="entry name" value="Winged helix-like DNA-binding domain superfamily/Winged helix DNA-binding domain"/>
    <property type="match status" value="1"/>
</dbReference>
<dbReference type="InterPro" id="IPR015943">
    <property type="entry name" value="WD40/YVTN_repeat-like_dom_sf"/>
</dbReference>
<keyword evidence="3 5" id="KW-0238">DNA-binding</keyword>
<comment type="similarity">
    <text evidence="1">Belongs to the AfsR/DnrI/RedD regulatory family.</text>
</comment>
<name>A0A4Q2JL59_9MICO</name>
<feature type="coiled-coil region" evidence="6">
    <location>
        <begin position="633"/>
        <end position="663"/>
    </location>
</feature>
<dbReference type="InterPro" id="IPR001867">
    <property type="entry name" value="OmpR/PhoB-type_DNA-bd"/>
</dbReference>
<organism evidence="8 9">
    <name type="scientific">Agromyces binzhouensis</name>
    <dbReference type="NCBI Taxonomy" id="1817495"/>
    <lineage>
        <taxon>Bacteria</taxon>
        <taxon>Bacillati</taxon>
        <taxon>Actinomycetota</taxon>
        <taxon>Actinomycetes</taxon>
        <taxon>Micrococcales</taxon>
        <taxon>Microbacteriaceae</taxon>
        <taxon>Agromyces</taxon>
    </lineage>
</organism>
<dbReference type="InterPro" id="IPR005158">
    <property type="entry name" value="BTAD"/>
</dbReference>
<comment type="caution">
    <text evidence="8">The sequence shown here is derived from an EMBL/GenBank/DDBJ whole genome shotgun (WGS) entry which is preliminary data.</text>
</comment>
<dbReference type="CDD" id="cd15831">
    <property type="entry name" value="BTAD"/>
    <property type="match status" value="1"/>
</dbReference>
<dbReference type="InterPro" id="IPR011048">
    <property type="entry name" value="Haem_d1_sf"/>
</dbReference>
<dbReference type="Pfam" id="PF20703">
    <property type="entry name" value="nSTAND1"/>
    <property type="match status" value="1"/>
</dbReference>
<dbReference type="PROSITE" id="PS51755">
    <property type="entry name" value="OMPR_PHOB"/>
    <property type="match status" value="1"/>
</dbReference>
<dbReference type="OrthoDB" id="134501at2"/>
<dbReference type="SUPFAM" id="SSF48452">
    <property type="entry name" value="TPR-like"/>
    <property type="match status" value="1"/>
</dbReference>
<dbReference type="Pfam" id="PF03704">
    <property type="entry name" value="BTAD"/>
    <property type="match status" value="1"/>
</dbReference>
<dbReference type="PANTHER" id="PTHR35807">
    <property type="entry name" value="TRANSCRIPTIONAL REGULATOR REDD-RELATED"/>
    <property type="match status" value="1"/>
</dbReference>
<evidence type="ECO:0000256" key="4">
    <source>
        <dbReference type="ARBA" id="ARBA00023163"/>
    </source>
</evidence>
<keyword evidence="9" id="KW-1185">Reference proteome</keyword>
<evidence type="ECO:0000256" key="2">
    <source>
        <dbReference type="ARBA" id="ARBA00023015"/>
    </source>
</evidence>
<dbReference type="InterPro" id="IPR016032">
    <property type="entry name" value="Sig_transdc_resp-reg_C-effctor"/>
</dbReference>
<dbReference type="InterPro" id="IPR049052">
    <property type="entry name" value="nSTAND1"/>
</dbReference>
<dbReference type="Gene3D" id="2.130.10.10">
    <property type="entry name" value="YVTN repeat-like/Quinoprotein amine dehydrogenase"/>
    <property type="match status" value="1"/>
</dbReference>
<evidence type="ECO:0000313" key="9">
    <source>
        <dbReference type="Proteomes" id="UP000292881"/>
    </source>
</evidence>
<evidence type="ECO:0000256" key="1">
    <source>
        <dbReference type="ARBA" id="ARBA00005820"/>
    </source>
</evidence>
<dbReference type="SMART" id="SM00862">
    <property type="entry name" value="Trans_reg_C"/>
    <property type="match status" value="1"/>
</dbReference>
<keyword evidence="4" id="KW-0804">Transcription</keyword>
<protein>
    <recommendedName>
        <fullName evidence="7">OmpR/PhoB-type domain-containing protein</fullName>
    </recommendedName>
</protein>
<dbReference type="SUPFAM" id="SSF51004">
    <property type="entry name" value="C-terminal (heme d1) domain of cytochrome cd1-nitrite reductase"/>
    <property type="match status" value="1"/>
</dbReference>
<evidence type="ECO:0000313" key="8">
    <source>
        <dbReference type="EMBL" id="RXZ46917.1"/>
    </source>
</evidence>
<dbReference type="SMART" id="SM01043">
    <property type="entry name" value="BTAD"/>
    <property type="match status" value="1"/>
</dbReference>
<keyword evidence="2" id="KW-0805">Transcription regulation</keyword>
<proteinExistence type="inferred from homology"/>
<feature type="DNA-binding region" description="OmpR/PhoB-type" evidence="5">
    <location>
        <begin position="1"/>
        <end position="84"/>
    </location>
</feature>
<feature type="domain" description="OmpR/PhoB-type" evidence="7">
    <location>
        <begin position="1"/>
        <end position="84"/>
    </location>
</feature>
<accession>A0A4Q2JL59</accession>
<dbReference type="GO" id="GO:0000160">
    <property type="term" value="P:phosphorelay signal transduction system"/>
    <property type="evidence" value="ECO:0007669"/>
    <property type="project" value="InterPro"/>
</dbReference>
<dbReference type="InterPro" id="IPR051677">
    <property type="entry name" value="AfsR-DnrI-RedD_regulator"/>
</dbReference>
<dbReference type="PANTHER" id="PTHR35807:SF1">
    <property type="entry name" value="TRANSCRIPTIONAL REGULATOR REDD"/>
    <property type="match status" value="1"/>
</dbReference>
<dbReference type="InterPro" id="IPR027417">
    <property type="entry name" value="P-loop_NTPase"/>
</dbReference>
<dbReference type="Proteomes" id="UP000292881">
    <property type="component" value="Unassembled WGS sequence"/>
</dbReference>
<gene>
    <name evidence="8" type="ORF">ESO86_10290</name>
</gene>
<sequence>MTVCVLGPLDTGGPALSPRERIILSALVVRRARPVSPDELADACWGERLPKTWTQQVQNAIARIRSRLGRDAVLTVGGRYRLGIPDDAVDAVTFEREVSRARRFGLEGAHDRAAAAYRRALDLWRGDPYPDVPDWPPARVEAARLAEIHADAEEELLDARLRLGEDAAVIPDAERMVREAPLREHRWAVLALANYRAGRQADAVGVLRSARVRIVEELGLDLGDELRGLEVDILRHDPALEPDVGPPGGRPGGADESCPYRGLVAYDVDDAAVFFGRDRDIGAILARVRPGAVVTIVGPSGSGKSSVLRAGVVPRLRELGRSVVVITPDESGLAELRDTVSGEPVTLAVDQAEELLELPDDELRELGALIRSWLDAGGSMVLTLRSDFLDRASAVPVIGAALGQDVYALAPMDEGGLRLACTGPAEAAGLSLETGLVEVILRDAGSRAAILPALSHALAATWGRRDGATLTLEGYDAVGGIAGAIAGSAEQVYGALGTEGREVCRSLMMRLVERTPEGATVRRRVPLETLADGATRRAVVESLVAARLVTIDRDSAIIAHEAVGRAWPRLDAWLDEDAGDARMLRRTEAAAAAWDAAGRPDDELMRGASLQATVEWRERAAPELTSTESDYVAASLAAHRDEVRELEERAERERASNRRLRVALAVSAILAVIAVIASGVAVVRSADAEAAAEEVRIEALTSTASSAATDREVAALVAAEVHRRWPEDPRARIALEGALGNADGLVRTVRFPDAVSVAAAVVPGTRTALIAVDPAGEGGEAGSGAVTMILDLTTGEVVRELDVDLTSLGGEAARSVSRSAAPYRQVIVSDDGSTALIHTRRPSSTESESCCVSDLVGVPLRSSGFALEATTLAVDLTDRPVLAPDGRAAYLLLRGAGEPAMIDLKTGRLIRPPEAAAASEDGIGLQRLALVDGRLYVGARDHLRVYDAETLALTEVIDLPVDGNLSMTSLLLASDGSGGLLAMSSDRAARIRVPSGDVDWVRTDLRCRTVLVAPVSGFLCSRVDGIWSYDLDSGQPLRRVLEPLPSSTSTMDRVVGTSEIVTVTRDPATIRRWRPDGGIAARDVDAMRVAACALASRQLTRTEWADHFGDEPYRRTCPDAP</sequence>
<evidence type="ECO:0000256" key="6">
    <source>
        <dbReference type="SAM" id="Coils"/>
    </source>
</evidence>
<dbReference type="RefSeq" id="WP_129234812.1">
    <property type="nucleotide sequence ID" value="NZ_SDPL01000191.1"/>
</dbReference>
<dbReference type="GO" id="GO:0003677">
    <property type="term" value="F:DNA binding"/>
    <property type="evidence" value="ECO:0007669"/>
    <property type="project" value="UniProtKB-UniRule"/>
</dbReference>
<dbReference type="InterPro" id="IPR036388">
    <property type="entry name" value="WH-like_DNA-bd_sf"/>
</dbReference>
<keyword evidence="6" id="KW-0175">Coiled coil</keyword>
<dbReference type="SUPFAM" id="SSF52540">
    <property type="entry name" value="P-loop containing nucleoside triphosphate hydrolases"/>
    <property type="match status" value="1"/>
</dbReference>
<dbReference type="Gene3D" id="1.25.40.10">
    <property type="entry name" value="Tetratricopeptide repeat domain"/>
    <property type="match status" value="1"/>
</dbReference>
<dbReference type="GO" id="GO:0006355">
    <property type="term" value="P:regulation of DNA-templated transcription"/>
    <property type="evidence" value="ECO:0007669"/>
    <property type="project" value="InterPro"/>
</dbReference>
<dbReference type="Pfam" id="PF00486">
    <property type="entry name" value="Trans_reg_C"/>
    <property type="match status" value="1"/>
</dbReference>
<dbReference type="InterPro" id="IPR011990">
    <property type="entry name" value="TPR-like_helical_dom_sf"/>
</dbReference>
<dbReference type="SUPFAM" id="SSF46894">
    <property type="entry name" value="C-terminal effector domain of the bipartite response regulators"/>
    <property type="match status" value="1"/>
</dbReference>
<dbReference type="EMBL" id="SDPL01000191">
    <property type="protein sequence ID" value="RXZ46917.1"/>
    <property type="molecule type" value="Genomic_DNA"/>
</dbReference>
<reference evidence="8 9" key="1">
    <citation type="submission" date="2019-01" db="EMBL/GenBank/DDBJ databases">
        <authorList>
            <person name="Li J."/>
        </authorList>
    </citation>
    <scope>NUCLEOTIDE SEQUENCE [LARGE SCALE GENOMIC DNA]</scope>
    <source>
        <strain evidence="8 9">CGMCC 4.7180</strain>
    </source>
</reference>
<evidence type="ECO:0000256" key="3">
    <source>
        <dbReference type="ARBA" id="ARBA00023125"/>
    </source>
</evidence>
<evidence type="ECO:0000259" key="7">
    <source>
        <dbReference type="PROSITE" id="PS51755"/>
    </source>
</evidence>